<evidence type="ECO:0000313" key="2">
    <source>
        <dbReference type="EMBL" id="JAB54900.1"/>
    </source>
</evidence>
<feature type="compositionally biased region" description="Basic residues" evidence="1">
    <location>
        <begin position="52"/>
        <end position="62"/>
    </location>
</feature>
<name>U5ES53_9DIPT</name>
<feature type="compositionally biased region" description="Low complexity" evidence="1">
    <location>
        <begin position="39"/>
        <end position="51"/>
    </location>
</feature>
<sequence length="125" mass="14421">KTEHGIKEKLNLHVKKRIQQDQQDVIEYDIVNVKRNNETPPATLPTTTTSKSMKKVKLKRKATQQIDNDNDDENGDLNSNEKSNDKSHINKPDILTMILNQKKYSLANDVDVINFLNQSMKKSKF</sequence>
<reference evidence="2" key="1">
    <citation type="journal article" date="2014" name="Insect Biochem. Mol. Biol.">
        <title>An insight into the sialome of the frog biting fly, Corethrella appendiculata.</title>
        <authorList>
            <person name="Ribeiro J.M.C."/>
            <person name="Chagas A.C."/>
            <person name="Pham V.M."/>
            <person name="Lounibos L.P."/>
            <person name="Calvo E."/>
        </authorList>
    </citation>
    <scope>NUCLEOTIDE SEQUENCE</scope>
    <source>
        <tissue evidence="2">Salivary glands</tissue>
    </source>
</reference>
<protein>
    <submittedName>
        <fullName evidence="2">Uncharacterized protein</fullName>
    </submittedName>
</protein>
<proteinExistence type="evidence at transcript level"/>
<organism evidence="2">
    <name type="scientific">Corethrella appendiculata</name>
    <dbReference type="NCBI Taxonomy" id="1370023"/>
    <lineage>
        <taxon>Eukaryota</taxon>
        <taxon>Metazoa</taxon>
        <taxon>Ecdysozoa</taxon>
        <taxon>Arthropoda</taxon>
        <taxon>Hexapoda</taxon>
        <taxon>Insecta</taxon>
        <taxon>Pterygota</taxon>
        <taxon>Neoptera</taxon>
        <taxon>Endopterygota</taxon>
        <taxon>Diptera</taxon>
        <taxon>Nematocera</taxon>
        <taxon>Culicoidea</taxon>
        <taxon>Chaoboridae</taxon>
        <taxon>Corethrella</taxon>
    </lineage>
</organism>
<feature type="non-terminal residue" evidence="2">
    <location>
        <position position="1"/>
    </location>
</feature>
<evidence type="ECO:0000256" key="1">
    <source>
        <dbReference type="SAM" id="MobiDB-lite"/>
    </source>
</evidence>
<accession>U5ES53</accession>
<dbReference type="EMBL" id="GANO01004971">
    <property type="protein sequence ID" value="JAB54900.1"/>
    <property type="molecule type" value="mRNA"/>
</dbReference>
<feature type="compositionally biased region" description="Basic and acidic residues" evidence="1">
    <location>
        <begin position="82"/>
        <end position="91"/>
    </location>
</feature>
<dbReference type="AlphaFoldDB" id="U5ES53"/>
<feature type="region of interest" description="Disordered" evidence="1">
    <location>
        <begin position="35"/>
        <end position="91"/>
    </location>
</feature>